<dbReference type="EMBL" id="JACTAM010002316">
    <property type="protein sequence ID" value="KAI2645173.1"/>
    <property type="molecule type" value="Genomic_DNA"/>
</dbReference>
<dbReference type="Proteomes" id="UP000830375">
    <property type="component" value="Unassembled WGS sequence"/>
</dbReference>
<organism evidence="4 5">
    <name type="scientific">Labeo rohita</name>
    <name type="common">Indian major carp</name>
    <name type="synonym">Cyprinus rohita</name>
    <dbReference type="NCBI Taxonomy" id="84645"/>
    <lineage>
        <taxon>Eukaryota</taxon>
        <taxon>Metazoa</taxon>
        <taxon>Chordata</taxon>
        <taxon>Craniata</taxon>
        <taxon>Vertebrata</taxon>
        <taxon>Euteleostomi</taxon>
        <taxon>Actinopterygii</taxon>
        <taxon>Neopterygii</taxon>
        <taxon>Teleostei</taxon>
        <taxon>Ostariophysi</taxon>
        <taxon>Cypriniformes</taxon>
        <taxon>Cyprinidae</taxon>
        <taxon>Labeoninae</taxon>
        <taxon>Labeonini</taxon>
        <taxon>Labeo</taxon>
    </lineage>
</organism>
<dbReference type="EC" id="3.1.26.4" evidence="2"/>
<proteinExistence type="inferred from homology"/>
<dbReference type="PANTHER" id="PTHR33050">
    <property type="entry name" value="REVERSE TRANSCRIPTASE DOMAIN-CONTAINING PROTEIN"/>
    <property type="match status" value="1"/>
</dbReference>
<dbReference type="SUPFAM" id="SSF56672">
    <property type="entry name" value="DNA/RNA polymerases"/>
    <property type="match status" value="1"/>
</dbReference>
<evidence type="ECO:0000259" key="3">
    <source>
        <dbReference type="PROSITE" id="PS50878"/>
    </source>
</evidence>
<reference evidence="4 5" key="1">
    <citation type="submission" date="2022-01" db="EMBL/GenBank/DDBJ databases">
        <title>A high-quality chromosome-level genome assembly of rohu carp, Labeo rohita.</title>
        <authorList>
            <person name="Arick M.A. II"/>
            <person name="Hsu C.-Y."/>
            <person name="Magbanua Z."/>
            <person name="Pechanova O."/>
            <person name="Grover C."/>
            <person name="Miller E."/>
            <person name="Thrash A."/>
            <person name="Ezzel L."/>
            <person name="Alam S."/>
            <person name="Benzie J."/>
            <person name="Hamilton M."/>
            <person name="Karsi A."/>
            <person name="Lawrence M.L."/>
            <person name="Peterson D.G."/>
        </authorList>
    </citation>
    <scope>NUCLEOTIDE SEQUENCE [LARGE SCALE GENOMIC DNA]</scope>
    <source>
        <strain evidence="5">BAU-BD-2019</strain>
        <tissue evidence="4">Blood</tissue>
    </source>
</reference>
<protein>
    <recommendedName>
        <fullName evidence="2">ribonuclease H</fullName>
        <ecNumber evidence="2">3.1.26.4</ecNumber>
    </recommendedName>
</protein>
<evidence type="ECO:0000313" key="4">
    <source>
        <dbReference type="EMBL" id="KAI2645173.1"/>
    </source>
</evidence>
<name>A0ABQ8L368_LABRO</name>
<dbReference type="InterPro" id="IPR043502">
    <property type="entry name" value="DNA/RNA_pol_sf"/>
</dbReference>
<accession>A0ABQ8L368</accession>
<dbReference type="Gene3D" id="3.30.70.270">
    <property type="match status" value="1"/>
</dbReference>
<dbReference type="PROSITE" id="PS50878">
    <property type="entry name" value="RT_POL"/>
    <property type="match status" value="1"/>
</dbReference>
<dbReference type="InterPro" id="IPR000477">
    <property type="entry name" value="RT_dom"/>
</dbReference>
<dbReference type="CDD" id="cd09275">
    <property type="entry name" value="RNase_HI_RT_DIRS1"/>
    <property type="match status" value="1"/>
</dbReference>
<dbReference type="InterPro" id="IPR052055">
    <property type="entry name" value="Hepadnavirus_pol/RT"/>
</dbReference>
<evidence type="ECO:0000256" key="1">
    <source>
        <dbReference type="ARBA" id="ARBA00010879"/>
    </source>
</evidence>
<sequence length="375" mass="42661">MQELRTATDFALQATKRLTEQTEAIKHILPRREFTKPPAPKPSSAAPLACRLEVWLSVPNPSCWLIQTVRFGYAFQFTRHPPRFRRILFTSVHSDTDASVLRVEIAVLLAKDAIEPVPPAEMKLGFYSPYFIVLKNNGGLRPILDRRVFNQSLLNTMPFKMLIPKRIISCIRHQDWFAAIDLKDAYFNVSILPRHRPFLRFAFEGRAYQYKVLPFGLTLSPRVFTKLVEGALAPLWERGIGILNYLDNWLIIAHSQDLLCEHRDLVLQHLSLLGLQVNWEKNKLSPMDPEMGMAPWHISGRRYPGVSPPFQPVVGPGSPTGRSALRTDASRMGWGAVCNGQAVLGSWTGPRLQWHINCLELLAVFFALCQFLLML</sequence>
<dbReference type="InterPro" id="IPR043128">
    <property type="entry name" value="Rev_trsase/Diguanyl_cyclase"/>
</dbReference>
<gene>
    <name evidence="4" type="ORF">H4Q32_028652</name>
</gene>
<comment type="caution">
    <text evidence="4">The sequence shown here is derived from an EMBL/GenBank/DDBJ whole genome shotgun (WGS) entry which is preliminary data.</text>
</comment>
<comment type="similarity">
    <text evidence="1">Belongs to the beta type-B retroviral polymerase family. HERV class-II K(HML-2) pol subfamily.</text>
</comment>
<evidence type="ECO:0000313" key="5">
    <source>
        <dbReference type="Proteomes" id="UP000830375"/>
    </source>
</evidence>
<evidence type="ECO:0000256" key="2">
    <source>
        <dbReference type="ARBA" id="ARBA00012180"/>
    </source>
</evidence>
<dbReference type="PANTHER" id="PTHR33050:SF7">
    <property type="entry name" value="RIBONUCLEASE H"/>
    <property type="match status" value="1"/>
</dbReference>
<dbReference type="Pfam" id="PF00078">
    <property type="entry name" value="RVT_1"/>
    <property type="match status" value="1"/>
</dbReference>
<dbReference type="CDD" id="cd03714">
    <property type="entry name" value="RT_DIRS1"/>
    <property type="match status" value="1"/>
</dbReference>
<keyword evidence="5" id="KW-1185">Reference proteome</keyword>
<dbReference type="Gene3D" id="3.10.10.10">
    <property type="entry name" value="HIV Type 1 Reverse Transcriptase, subunit A, domain 1"/>
    <property type="match status" value="1"/>
</dbReference>
<feature type="domain" description="Reverse transcriptase" evidence="3">
    <location>
        <begin position="114"/>
        <end position="295"/>
    </location>
</feature>